<evidence type="ECO:0000259" key="14">
    <source>
        <dbReference type="PROSITE" id="PS51749"/>
    </source>
</evidence>
<dbReference type="Pfam" id="PF13395">
    <property type="entry name" value="HNH_4"/>
    <property type="match status" value="1"/>
</dbReference>
<dbReference type="GO" id="GO:0003723">
    <property type="term" value="F:RNA binding"/>
    <property type="evidence" value="ECO:0007669"/>
    <property type="project" value="UniProtKB-UniRule"/>
</dbReference>
<feature type="binding site" evidence="13">
    <location>
        <position position="521"/>
    </location>
    <ligand>
        <name>Mg(2+)</name>
        <dbReference type="ChEBI" id="CHEBI:18420"/>
        <label>1</label>
    </ligand>
</feature>
<sequence>MHKHYKYALGLDVGVGSVGYALLKLDEADQPCGLLKANSVTFPMSQDRTGNTLASIARNYRSGRRLNRRRKLRKQLVSNLFTKNGLINRNDVYSPYTKHPNFDLYRIWHDSFNQQISNQDLYRLLYYFAGHRAFKSNRIHQLKSSGDKDTTKLLSSIDTNKEYFNNSQYNHLGEMFYCDPKFAQRKHNKGYDDGYLFNIDRGTLLSEIKEILNAQSKFGNPAINDDFKARYLKILSQQRNFDVGPSNPSRFALVDSSGNIKLRNKKDKLNLSFKTSAKASYTFQKFQILQKLANTRYKLNSQSKYQSLNAETIDKIFNKAITKANYKYSQLKKDLKLPDSARFNMVMYETSDDKSAKQAETKTFIIKDNTYYILSKILSDKLQHDYTVIDQIAEILTRYTSDEPKAKALKRQLGEKLSDEKIESLLALNFTQYGSYSIDTMQCLIPYLAKGYDVTTAIDAFNEDQASLENGHSPLIDASMNYHEIISSIKNPALLQSFTKTVKVVKALIRRYGNPYTIHIEMARELSLGNKGKAELIKKQNENRKRNDKVITEMKENFPNVSINGENIIRLKLYHEQNGIDIYDGRMIDYQHVLDNNYEVDHILPYSISFNNSFNNKVLTSSRNNQLKRNRTPYEWLHNDKVRWDTFTSIAENVRNYPKKNNLLKMHYDESDMKKWKTRSLNDTRYATRLLYNYFKHNEQYFDAKPSVMTMNGSMTAQLRYYWGIVKQRAASDKHHAVDACVIATCSNSMVNLISKYHTAREKEQLSSKFPMPWPDFRNDVMNAKQQMNVKRIFSHSIAGKVNEDGLKGARYINTDKVVVIHEKLANLKLKKVGDDYIIVGHGNSRYLRPDDLTSISNRNSKNDLNSVIYDHIYNALSKDKKAFEKQPYLEFEHKGHKYTVRRVKVISDYKGGVILNRDADGNPISVANRGKMVRNDIFKCLDKKERVVYRFVPIYEHQILDTHLPNQYAPFAKNIFVNDKDQFICSLSKGDAVEVKLSTPKKVENCDEPYVCDHFIGYFDGSDISSNRIKINALDNSCSIRASMSKLISIQKCDVTIFGSIHKVHEKVRQPFNLKHK</sequence>
<dbReference type="PATRIC" id="fig|1423781.4.peg.812"/>
<feature type="binding site" evidence="13">
    <location>
        <position position="525"/>
    </location>
    <ligand>
        <name>Mg(2+)</name>
        <dbReference type="ChEBI" id="CHEBI:18420"/>
        <label>1</label>
    </ligand>
</feature>
<dbReference type="InterPro" id="IPR055228">
    <property type="entry name" value="Cas9_RuvC"/>
</dbReference>
<evidence type="ECO:0000256" key="6">
    <source>
        <dbReference type="ARBA" id="ARBA00022801"/>
    </source>
</evidence>
<comment type="similarity">
    <text evidence="13">Belongs to the CRISPR-associated Cas9 family.</text>
</comment>
<evidence type="ECO:0000256" key="11">
    <source>
        <dbReference type="ARBA" id="ARBA00023211"/>
    </source>
</evidence>
<keyword evidence="16" id="KW-1185">Reference proteome</keyword>
<evidence type="ECO:0000256" key="9">
    <source>
        <dbReference type="ARBA" id="ARBA00023118"/>
    </source>
</evidence>
<dbReference type="GO" id="GO:0003677">
    <property type="term" value="F:DNA binding"/>
    <property type="evidence" value="ECO:0007669"/>
    <property type="project" value="UniProtKB-UniRule"/>
</dbReference>
<accession>A0A0R2AL66</accession>
<reference evidence="15 16" key="1">
    <citation type="journal article" date="2015" name="Genome Announc.">
        <title>Expanding the biotechnology potential of lactobacilli through comparative genomics of 213 strains and associated genera.</title>
        <authorList>
            <person name="Sun Z."/>
            <person name="Harris H.M."/>
            <person name="McCann A."/>
            <person name="Guo C."/>
            <person name="Argimon S."/>
            <person name="Zhang W."/>
            <person name="Yang X."/>
            <person name="Jeffery I.B."/>
            <person name="Cooney J.C."/>
            <person name="Kagawa T.F."/>
            <person name="Liu W."/>
            <person name="Song Y."/>
            <person name="Salvetti E."/>
            <person name="Wrobel A."/>
            <person name="Rasinkangas P."/>
            <person name="Parkhill J."/>
            <person name="Rea M.C."/>
            <person name="O'Sullivan O."/>
            <person name="Ritari J."/>
            <person name="Douillard F.P."/>
            <person name="Paul Ross R."/>
            <person name="Yang R."/>
            <person name="Briner A.E."/>
            <person name="Felis G.E."/>
            <person name="de Vos W.M."/>
            <person name="Barrangou R."/>
            <person name="Klaenhammer T.R."/>
            <person name="Caufield P.W."/>
            <person name="Cui Y."/>
            <person name="Zhang H."/>
            <person name="O'Toole P.W."/>
        </authorList>
    </citation>
    <scope>NUCLEOTIDE SEQUENCE [LARGE SCALE GENOMIC DNA]</scope>
    <source>
        <strain evidence="15 16">DSM 23829</strain>
    </source>
</reference>
<keyword evidence="7 13" id="KW-0460">Magnesium</keyword>
<feature type="binding site" evidence="13">
    <location>
        <position position="12"/>
    </location>
    <ligand>
        <name>Mg(2+)</name>
        <dbReference type="ChEBI" id="CHEBI:18420"/>
        <label>1</label>
    </ligand>
</feature>
<comment type="function">
    <text evidence="13">CRISPR (clustered regularly interspaced short palindromic repeat) is an adaptive immune system that provides protection against mobile genetic elements (viruses, transposable elements and conjugative plasmids). CRISPR clusters contain spacers, sequences complementary to antecedent mobile elements, and target invading nucleic acids. CRISPR clusters are transcribed and processed into CRISPR RNA (crRNA). In type II CRISPR systems correct processing of pre-crRNA requires a trans-encoded small RNA (tracrRNA), endogenous ribonuclease 3 (rnc) and this protein. The tracrRNA serves as a guide for ribonuclease 3-aided processing of pre-crRNA. Subsequently Cas9/crRNA/tracrRNA endonucleolytically cleaves linear or circular dsDNA target complementary to the spacer; Cas9 is inactive in the absence of the 2 guide RNAs (gRNA). Cas9 recognizes the protospacer adjacent motif (PAM) in the CRISPR repeat sequences to help distinguish self versus nonself, as targets within the bacterial CRISPR locus do not have PAMs. PAM recognition is also required for catalytic activity.</text>
</comment>
<evidence type="ECO:0000256" key="4">
    <source>
        <dbReference type="ARBA" id="ARBA00022723"/>
    </source>
</evidence>
<keyword evidence="6 13" id="KW-0378">Hydrolase</keyword>
<dbReference type="EC" id="3.1.-.-" evidence="13"/>
<dbReference type="InterPro" id="IPR033114">
    <property type="entry name" value="HNH_CAS9"/>
</dbReference>
<keyword evidence="10 13" id="KW-0238">DNA-binding</keyword>
<dbReference type="GO" id="GO:0046872">
    <property type="term" value="F:metal ion binding"/>
    <property type="evidence" value="ECO:0007669"/>
    <property type="project" value="UniProtKB-UniRule"/>
</dbReference>
<evidence type="ECO:0000256" key="2">
    <source>
        <dbReference type="ARBA" id="ARBA00005244"/>
    </source>
</evidence>
<comment type="domain">
    <text evidence="13">Has 2 endonuclease domains. The discontinuous RuvC-like domain cleaves the target DNA noncomplementary to crRNA while the HNH nuclease domain cleaves the target DNA complementary to crRNA.</text>
</comment>
<evidence type="ECO:0000256" key="5">
    <source>
        <dbReference type="ARBA" id="ARBA00022759"/>
    </source>
</evidence>
<feature type="domain" description="HNH Cas9-type" evidence="14">
    <location>
        <begin position="529"/>
        <end position="681"/>
    </location>
</feature>
<proteinExistence type="inferred from homology"/>
<dbReference type="GO" id="GO:0043571">
    <property type="term" value="P:maintenance of CRISPR repeat elements"/>
    <property type="evidence" value="ECO:0007669"/>
    <property type="project" value="UniProtKB-UniRule"/>
</dbReference>
<feature type="binding site" evidence="13">
    <location>
        <position position="736"/>
    </location>
    <ligand>
        <name>Mg(2+)</name>
        <dbReference type="ChEBI" id="CHEBI:18420"/>
        <label>2</label>
    </ligand>
</feature>
<dbReference type="HAMAP" id="MF_01480">
    <property type="entry name" value="Cas9"/>
    <property type="match status" value="1"/>
</dbReference>
<name>A0A0R2AL66_9LACO</name>
<feature type="active site" description="Proton acceptor for HNH nuclease domain" evidence="13">
    <location>
        <position position="602"/>
    </location>
</feature>
<keyword evidence="5 13" id="KW-0255">Endonuclease</keyword>
<evidence type="ECO:0000256" key="8">
    <source>
        <dbReference type="ARBA" id="ARBA00022884"/>
    </source>
</evidence>
<evidence type="ECO:0000256" key="3">
    <source>
        <dbReference type="ARBA" id="ARBA00022722"/>
    </source>
</evidence>
<gene>
    <name evidence="13" type="primary">cas9</name>
    <name evidence="15" type="ORF">FD06_GL000784</name>
</gene>
<comment type="subunit">
    <text evidence="12 13">Monomer. Binds crRNA and tracrRNA.</text>
</comment>
<dbReference type="STRING" id="1423781.FD06_GL000784"/>
<dbReference type="InterPro" id="IPR036397">
    <property type="entry name" value="RNaseH_sf"/>
</dbReference>
<feature type="binding site" evidence="13">
    <location>
        <position position="525"/>
    </location>
    <ligand>
        <name>Mg(2+)</name>
        <dbReference type="ChEBI" id="CHEBI:18420"/>
        <label>2</label>
    </ligand>
</feature>
<dbReference type="EMBL" id="AYYQ01000036">
    <property type="protein sequence ID" value="KRM67632.1"/>
    <property type="molecule type" value="Genomic_DNA"/>
</dbReference>
<dbReference type="GO" id="GO:0004519">
    <property type="term" value="F:endonuclease activity"/>
    <property type="evidence" value="ECO:0007669"/>
    <property type="project" value="UniProtKB-UniRule"/>
</dbReference>
<keyword evidence="3 13" id="KW-0540">Nuclease</keyword>
<dbReference type="InterPro" id="IPR028629">
    <property type="entry name" value="Cas9"/>
</dbReference>
<comment type="caution">
    <text evidence="15">The sequence shown here is derived from an EMBL/GenBank/DDBJ whole genome shotgun (WGS) entry which is preliminary data.</text>
</comment>
<protein>
    <recommendedName>
        <fullName evidence="13">CRISPR-associated endonuclease Cas9</fullName>
        <ecNumber evidence="13">3.1.-.-</ecNumber>
    </recommendedName>
</protein>
<dbReference type="AlphaFoldDB" id="A0A0R2AL66"/>
<evidence type="ECO:0000256" key="10">
    <source>
        <dbReference type="ARBA" id="ARBA00023125"/>
    </source>
</evidence>
<dbReference type="Gene3D" id="3.30.420.10">
    <property type="entry name" value="Ribonuclease H-like superfamily/Ribonuclease H"/>
    <property type="match status" value="3"/>
</dbReference>
<dbReference type="OrthoDB" id="9757607at2"/>
<feature type="active site" description="For RuvC-like nuclease domain" evidence="13">
    <location>
        <position position="12"/>
    </location>
</feature>
<dbReference type="GO" id="GO:0051607">
    <property type="term" value="P:defense response to virus"/>
    <property type="evidence" value="ECO:0007669"/>
    <property type="project" value="UniProtKB-UniRule"/>
</dbReference>
<dbReference type="PROSITE" id="PS51749">
    <property type="entry name" value="HNH_CAS9"/>
    <property type="match status" value="1"/>
</dbReference>
<dbReference type="InterPro" id="IPR003615">
    <property type="entry name" value="HNH_nuc"/>
</dbReference>
<dbReference type="Pfam" id="PF22702">
    <property type="entry name" value="Cas9_RuvC"/>
    <property type="match status" value="1"/>
</dbReference>
<keyword evidence="9 13" id="KW-0051">Antiviral defense</keyword>
<evidence type="ECO:0000256" key="12">
    <source>
        <dbReference type="ARBA" id="ARBA00046380"/>
    </source>
</evidence>
<keyword evidence="11" id="KW-0464">Manganese</keyword>
<keyword evidence="8 13" id="KW-0694">RNA-binding</keyword>
<keyword evidence="4 13" id="KW-0479">Metal-binding</keyword>
<evidence type="ECO:0000256" key="13">
    <source>
        <dbReference type="HAMAP-Rule" id="MF_01480"/>
    </source>
</evidence>
<dbReference type="RefSeq" id="WP_056967117.1">
    <property type="nucleotide sequence ID" value="NZ_AYYQ01000036.1"/>
</dbReference>
<evidence type="ECO:0000256" key="7">
    <source>
        <dbReference type="ARBA" id="ARBA00022842"/>
    </source>
</evidence>
<evidence type="ECO:0000256" key="1">
    <source>
        <dbReference type="ARBA" id="ARBA00001946"/>
    </source>
</evidence>
<evidence type="ECO:0000313" key="16">
    <source>
        <dbReference type="Proteomes" id="UP000052012"/>
    </source>
</evidence>
<dbReference type="NCBIfam" id="TIGR01865">
    <property type="entry name" value="cas_Csn1"/>
    <property type="match status" value="1"/>
</dbReference>
<feature type="binding site" evidence="13">
    <location>
        <position position="12"/>
    </location>
    <ligand>
        <name>Mg(2+)</name>
        <dbReference type="ChEBI" id="CHEBI:18420"/>
        <label>2</label>
    </ligand>
</feature>
<comment type="cofactor">
    <cofactor evidence="1 13">
        <name>Mg(2+)</name>
        <dbReference type="ChEBI" id="CHEBI:18420"/>
    </cofactor>
</comment>
<dbReference type="Proteomes" id="UP000052012">
    <property type="component" value="Unassembled WGS sequence"/>
</dbReference>
<dbReference type="GO" id="GO:0016787">
    <property type="term" value="F:hydrolase activity"/>
    <property type="evidence" value="ECO:0007669"/>
    <property type="project" value="UniProtKB-KW"/>
</dbReference>
<comment type="similarity">
    <text evidence="2">Belongs to the CRISPR-associated protein Cas9 family. Subtype II-A subfamily.</text>
</comment>
<evidence type="ECO:0000313" key="15">
    <source>
        <dbReference type="EMBL" id="KRM67632.1"/>
    </source>
</evidence>
<organism evidence="15 16">
    <name type="scientific">Apilactobacillus ozensis DSM 23829 = JCM 17196</name>
    <dbReference type="NCBI Taxonomy" id="1423781"/>
    <lineage>
        <taxon>Bacteria</taxon>
        <taxon>Bacillati</taxon>
        <taxon>Bacillota</taxon>
        <taxon>Bacilli</taxon>
        <taxon>Lactobacillales</taxon>
        <taxon>Lactobacillaceae</taxon>
        <taxon>Apilactobacillus</taxon>
    </lineage>
</organism>